<keyword evidence="3" id="KW-0378">Hydrolase</keyword>
<feature type="compositionally biased region" description="Polar residues" evidence="1">
    <location>
        <begin position="502"/>
        <end position="517"/>
    </location>
</feature>
<dbReference type="Proteomes" id="UP000018040">
    <property type="component" value="Unassembled WGS sequence"/>
</dbReference>
<dbReference type="CDD" id="cd01650">
    <property type="entry name" value="RT_nLTR_like"/>
    <property type="match status" value="1"/>
</dbReference>
<feature type="domain" description="Reverse transcriptase" evidence="2">
    <location>
        <begin position="80"/>
        <end position="297"/>
    </location>
</feature>
<evidence type="ECO:0000313" key="4">
    <source>
        <dbReference type="Proteomes" id="UP000018040"/>
    </source>
</evidence>
<organism evidence="3 4">
    <name type="scientific">Giardia intestinalis</name>
    <name type="common">Giardia lamblia</name>
    <dbReference type="NCBI Taxonomy" id="5741"/>
    <lineage>
        <taxon>Eukaryota</taxon>
        <taxon>Metamonada</taxon>
        <taxon>Diplomonadida</taxon>
        <taxon>Hexamitidae</taxon>
        <taxon>Giardiinae</taxon>
        <taxon>Giardia</taxon>
    </lineage>
</organism>
<dbReference type="Gene3D" id="3.30.70.270">
    <property type="match status" value="1"/>
</dbReference>
<proteinExistence type="predicted"/>
<dbReference type="OrthoDB" id="8063823at2759"/>
<keyword evidence="3" id="KW-0255">Endonuclease</keyword>
<keyword evidence="3" id="KW-0548">Nucleotidyltransferase</keyword>
<dbReference type="InterPro" id="IPR000477">
    <property type="entry name" value="RT_dom"/>
</dbReference>
<evidence type="ECO:0000259" key="2">
    <source>
        <dbReference type="PROSITE" id="PS50878"/>
    </source>
</evidence>
<gene>
    <name evidence="3" type="ORF">GSB_154374</name>
</gene>
<dbReference type="InterPro" id="IPR043502">
    <property type="entry name" value="DNA/RNA_pol_sf"/>
</dbReference>
<dbReference type="PANTHER" id="PTHR19446">
    <property type="entry name" value="REVERSE TRANSCRIPTASES"/>
    <property type="match status" value="1"/>
</dbReference>
<accession>V6TR09</accession>
<reference evidence="4" key="1">
    <citation type="submission" date="2012-02" db="EMBL/GenBank/DDBJ databases">
        <title>Genome sequencing of Giardia lamblia Genotypes A2 and B isolates (DH and GS) and comparative analysis with the genomes of Genotypes A1 and E (WB and Pig).</title>
        <authorList>
            <person name="Adam R."/>
            <person name="Dahlstrom E."/>
            <person name="Martens C."/>
            <person name="Bruno D."/>
            <person name="Barbian K."/>
            <person name="Porcella S.F."/>
            <person name="Nash T."/>
        </authorList>
    </citation>
    <scope>NUCLEOTIDE SEQUENCE</scope>
    <source>
        <strain evidence="4">GS</strain>
    </source>
</reference>
<protein>
    <submittedName>
        <fullName evidence="3">Reverse transcriptase/endonuclease</fullName>
    </submittedName>
</protein>
<dbReference type="VEuPathDB" id="GiardiaDB:GL50803_0060949"/>
<feature type="region of interest" description="Disordered" evidence="1">
    <location>
        <begin position="477"/>
        <end position="545"/>
    </location>
</feature>
<feature type="compositionally biased region" description="Basic and acidic residues" evidence="1">
    <location>
        <begin position="531"/>
        <end position="545"/>
    </location>
</feature>
<dbReference type="GO" id="GO:0004519">
    <property type="term" value="F:endonuclease activity"/>
    <property type="evidence" value="ECO:0007669"/>
    <property type="project" value="UniProtKB-KW"/>
</dbReference>
<keyword evidence="3" id="KW-0540">Nuclease</keyword>
<keyword evidence="3" id="KW-0695">RNA-directed DNA polymerase</keyword>
<keyword evidence="3" id="KW-0808">Transferase</keyword>
<dbReference type="EMBL" id="AHHH01000176">
    <property type="protein sequence ID" value="ESU40772.1"/>
    <property type="molecule type" value="Genomic_DNA"/>
</dbReference>
<reference evidence="3 4" key="2">
    <citation type="journal article" date="2013" name="Genome Biol. Evol.">
        <title>Genome sequencing of Giardia lamblia genotypes A2 and B isolates (DH and GS) and comparative analysis with the genomes of genotypes A1 and E (WB and Pig).</title>
        <authorList>
            <person name="Adam R.D."/>
            <person name="Dahlstrom E.W."/>
            <person name="Martens C.A."/>
            <person name="Bruno D.P."/>
            <person name="Barbian K.D."/>
            <person name="Ricklefs S.M."/>
            <person name="Hernandez M.M."/>
            <person name="Narla N.P."/>
            <person name="Patel R.B."/>
            <person name="Porcella S.F."/>
            <person name="Nash T.E."/>
        </authorList>
    </citation>
    <scope>NUCLEOTIDE SEQUENCE [LARGE SCALE GENOMIC DNA]</scope>
    <source>
        <strain evidence="3 4">GS</strain>
    </source>
</reference>
<evidence type="ECO:0000256" key="1">
    <source>
        <dbReference type="SAM" id="MobiDB-lite"/>
    </source>
</evidence>
<dbReference type="GO" id="GO:0003964">
    <property type="term" value="F:RNA-directed DNA polymerase activity"/>
    <property type="evidence" value="ECO:0007669"/>
    <property type="project" value="UniProtKB-KW"/>
</dbReference>
<dbReference type="VEuPathDB" id="GiardiaDB:DHA2_154239"/>
<dbReference type="VEuPathDB" id="GiardiaDB:QR46_4912"/>
<name>V6TR09_GIAIN</name>
<dbReference type="InterPro" id="IPR043128">
    <property type="entry name" value="Rev_trsase/Diguanyl_cyclase"/>
</dbReference>
<dbReference type="VEuPathDB" id="GiardiaDB:GL50581_4628"/>
<sequence length="582" mass="63325">MLPPATLLPEPARIVRELHPEVQPVVGPAPRVTGQALLRELKGMKDVAAGPSGLGKKHLLFLCEKVGAADIFADAFRAIFGSCSWTDARPLCEFRLRLIPKPNGKWRPIAIQETLLVAFHRLILKQTPSLRKLPPWQLAFSPLAQVKAIARAEALKRDCHLLTVDVKNAFNSVPHPVLLFSLHRARVPAATVSYVESFLRARHAPDLPAVPAGVPQGDPLSMAMFCHALTWLVESFLAQYEVLAYADDMILASSPSVPASTVREDAHAALARVGLSVTIEKCASTQDGGISFMGTRIIRDSPYNLAECATRSLYESLRTLRAADVSRHDKIRLLSYCIVPSVNYGPLVDAYPGPQSYHEVDALVVAELGALLGIPDKLARALALTPRTAHGVGLVLPHHYHADMQRQAQLADTAPRCRTTRSSSSGTALLAGTRRRGPWECAATASSRCSGATTLCARQSMRCTSPVTLRSWRLCSRRPASRGTPPSRWTSSSGAVVRTETRQVPATRATSCLSRASGTRPGPHPQAPLVREVRRPLSAERDPRKSDFYPFKSLTRALFQPSMASSSLRSAYLPVGPPCYLT</sequence>
<dbReference type="AlphaFoldDB" id="V6TR09"/>
<evidence type="ECO:0000313" key="3">
    <source>
        <dbReference type="EMBL" id="ESU40772.1"/>
    </source>
</evidence>
<comment type="caution">
    <text evidence="3">The sequence shown here is derived from an EMBL/GenBank/DDBJ whole genome shotgun (WGS) entry which is preliminary data.</text>
</comment>
<dbReference type="Pfam" id="PF00078">
    <property type="entry name" value="RVT_1"/>
    <property type="match status" value="1"/>
</dbReference>
<dbReference type="SUPFAM" id="SSF56672">
    <property type="entry name" value="DNA/RNA polymerases"/>
    <property type="match status" value="1"/>
</dbReference>
<dbReference type="PROSITE" id="PS50878">
    <property type="entry name" value="RT_POL"/>
    <property type="match status" value="1"/>
</dbReference>